<dbReference type="PANTHER" id="PTHR33210">
    <property type="entry name" value="PROTODERMAL FACTOR 1"/>
    <property type="match status" value="1"/>
</dbReference>
<reference evidence="2 3" key="1">
    <citation type="submission" date="2024-11" db="EMBL/GenBank/DDBJ databases">
        <title>Chromosome-level genome assembly of Eucalyptus globulus Labill. provides insights into its genome evolution.</title>
        <authorList>
            <person name="Li X."/>
        </authorList>
    </citation>
    <scope>NUCLEOTIDE SEQUENCE [LARGE SCALE GENOMIC DNA]</scope>
    <source>
        <strain evidence="2">CL2024</strain>
        <tissue evidence="2">Fresh tender leaves</tissue>
    </source>
</reference>
<feature type="chain" id="PRO_5044850274" description="Pollen Ole e 1 allergen and extensin family protein" evidence="1">
    <location>
        <begin position="25"/>
        <end position="329"/>
    </location>
</feature>
<gene>
    <name evidence="2" type="ORF">ACJRO7_027824</name>
</gene>
<keyword evidence="3" id="KW-1185">Reference proteome</keyword>
<name>A0ABD3JSH0_EUCGL</name>
<protein>
    <recommendedName>
        <fullName evidence="4">Pollen Ole e 1 allergen and extensin family protein</fullName>
    </recommendedName>
</protein>
<comment type="caution">
    <text evidence="2">The sequence shown here is derived from an EMBL/GenBank/DDBJ whole genome shotgun (WGS) entry which is preliminary data.</text>
</comment>
<dbReference type="InterPro" id="IPR039923">
    <property type="entry name" value="Protodermal_1"/>
</dbReference>
<organism evidence="2 3">
    <name type="scientific">Eucalyptus globulus</name>
    <name type="common">Tasmanian blue gum</name>
    <dbReference type="NCBI Taxonomy" id="34317"/>
    <lineage>
        <taxon>Eukaryota</taxon>
        <taxon>Viridiplantae</taxon>
        <taxon>Streptophyta</taxon>
        <taxon>Embryophyta</taxon>
        <taxon>Tracheophyta</taxon>
        <taxon>Spermatophyta</taxon>
        <taxon>Magnoliopsida</taxon>
        <taxon>eudicotyledons</taxon>
        <taxon>Gunneridae</taxon>
        <taxon>Pentapetalae</taxon>
        <taxon>rosids</taxon>
        <taxon>malvids</taxon>
        <taxon>Myrtales</taxon>
        <taxon>Myrtaceae</taxon>
        <taxon>Myrtoideae</taxon>
        <taxon>Eucalypteae</taxon>
        <taxon>Eucalyptus</taxon>
    </lineage>
</organism>
<dbReference type="AlphaFoldDB" id="A0ABD3JSH0"/>
<feature type="signal peptide" evidence="1">
    <location>
        <begin position="1"/>
        <end position="24"/>
    </location>
</feature>
<dbReference type="Proteomes" id="UP001634007">
    <property type="component" value="Unassembled WGS sequence"/>
</dbReference>
<sequence length="329" mass="35953">MDSMRRLLFTALLILAAAIDGTRGDAMVTGTVICDQCKDGRMSMFDYPIYGIKVMVACTNSDGQVTMSREETTNWFGNYGMRFEGTPDLTSCHAQVMGGSGQGSMGCSAAASPAQPLRLTFQMFNMEFYSVDTLLSQPAQPMSFCPQSPAPVTPTVPSPPVFKLPPSAPTPVPPAPPAFRFPPMLPLPPAFRLPPMPPLPPAPFLEASACANEKWMMSEYKCYWRAVNPDTKVALVFGLTAARRYGTDLTLWQGLQGRGDPYRTLLREATTALLNSYSSIQFPYHTLGVLQHMNSALMGSTQNVLLTALRFRRANLGYGTTTCKFTPCK</sequence>
<dbReference type="PANTHER" id="PTHR33210:SF24">
    <property type="entry name" value="POLLEN OLE E 1 ALLERGEN AND EXTENSIN FAMILY PROTEIN"/>
    <property type="match status" value="1"/>
</dbReference>
<evidence type="ECO:0000256" key="1">
    <source>
        <dbReference type="SAM" id="SignalP"/>
    </source>
</evidence>
<accession>A0ABD3JSH0</accession>
<dbReference type="EMBL" id="JBJKBG010000007">
    <property type="protein sequence ID" value="KAL3730861.1"/>
    <property type="molecule type" value="Genomic_DNA"/>
</dbReference>
<dbReference type="Pfam" id="PF01190">
    <property type="entry name" value="Pollen_Ole_e_1"/>
    <property type="match status" value="1"/>
</dbReference>
<evidence type="ECO:0000313" key="2">
    <source>
        <dbReference type="EMBL" id="KAL3730861.1"/>
    </source>
</evidence>
<evidence type="ECO:0008006" key="4">
    <source>
        <dbReference type="Google" id="ProtNLM"/>
    </source>
</evidence>
<proteinExistence type="predicted"/>
<keyword evidence="1" id="KW-0732">Signal</keyword>
<evidence type="ECO:0000313" key="3">
    <source>
        <dbReference type="Proteomes" id="UP001634007"/>
    </source>
</evidence>